<dbReference type="InterPro" id="IPR036390">
    <property type="entry name" value="WH_DNA-bd_sf"/>
</dbReference>
<gene>
    <name evidence="6" type="ORF">AQPW35_46070</name>
</gene>
<dbReference type="Pfam" id="PF00126">
    <property type="entry name" value="HTH_1"/>
    <property type="match status" value="1"/>
</dbReference>
<dbReference type="GO" id="GO:0000976">
    <property type="term" value="F:transcription cis-regulatory region binding"/>
    <property type="evidence" value="ECO:0007669"/>
    <property type="project" value="TreeGrafter"/>
</dbReference>
<evidence type="ECO:0000313" key="7">
    <source>
        <dbReference type="Proteomes" id="UP000301751"/>
    </source>
</evidence>
<dbReference type="AlphaFoldDB" id="A0A480AXA5"/>
<dbReference type="SUPFAM" id="SSF53850">
    <property type="entry name" value="Periplasmic binding protein-like II"/>
    <property type="match status" value="1"/>
</dbReference>
<dbReference type="InterPro" id="IPR036388">
    <property type="entry name" value="WH-like_DNA-bd_sf"/>
</dbReference>
<proteinExistence type="inferred from homology"/>
<dbReference type="EMBL" id="BJCL01000017">
    <property type="protein sequence ID" value="GCL65526.1"/>
    <property type="molecule type" value="Genomic_DNA"/>
</dbReference>
<evidence type="ECO:0000313" key="6">
    <source>
        <dbReference type="EMBL" id="GCL65526.1"/>
    </source>
</evidence>
<keyword evidence="2" id="KW-0805">Transcription regulation</keyword>
<comment type="similarity">
    <text evidence="1">Belongs to the LysR transcriptional regulatory family.</text>
</comment>
<keyword evidence="4" id="KW-0804">Transcription</keyword>
<dbReference type="Gene3D" id="1.10.10.10">
    <property type="entry name" value="Winged helix-like DNA-binding domain superfamily/Winged helix DNA-binding domain"/>
    <property type="match status" value="1"/>
</dbReference>
<dbReference type="PRINTS" id="PR00039">
    <property type="entry name" value="HTHLYSR"/>
</dbReference>
<evidence type="ECO:0000256" key="3">
    <source>
        <dbReference type="ARBA" id="ARBA00023125"/>
    </source>
</evidence>
<evidence type="ECO:0000256" key="4">
    <source>
        <dbReference type="ARBA" id="ARBA00023163"/>
    </source>
</evidence>
<evidence type="ECO:0000256" key="1">
    <source>
        <dbReference type="ARBA" id="ARBA00009437"/>
    </source>
</evidence>
<accession>A0A480AXA5</accession>
<dbReference type="GO" id="GO:0003700">
    <property type="term" value="F:DNA-binding transcription factor activity"/>
    <property type="evidence" value="ECO:0007669"/>
    <property type="project" value="InterPro"/>
</dbReference>
<keyword evidence="3" id="KW-0238">DNA-binding</keyword>
<dbReference type="OrthoDB" id="8524600at2"/>
<dbReference type="Pfam" id="PF03466">
    <property type="entry name" value="LysR_substrate"/>
    <property type="match status" value="1"/>
</dbReference>
<dbReference type="InterPro" id="IPR000847">
    <property type="entry name" value="LysR_HTH_N"/>
</dbReference>
<dbReference type="InterPro" id="IPR005119">
    <property type="entry name" value="LysR_subst-bd"/>
</dbReference>
<comment type="caution">
    <text evidence="6">The sequence shown here is derived from an EMBL/GenBank/DDBJ whole genome shotgun (WGS) entry which is preliminary data.</text>
</comment>
<dbReference type="PANTHER" id="PTHR30126">
    <property type="entry name" value="HTH-TYPE TRANSCRIPTIONAL REGULATOR"/>
    <property type="match status" value="1"/>
</dbReference>
<protein>
    <submittedName>
        <fullName evidence="6">Transcriptional regulator</fullName>
    </submittedName>
</protein>
<keyword evidence="7" id="KW-1185">Reference proteome</keyword>
<reference evidence="7" key="1">
    <citation type="submission" date="2019-03" db="EMBL/GenBank/DDBJ databases">
        <title>Aquabacterium pictum sp.nov., the first bacteriochlorophyll a-containing freshwater bacterium in the genus Aquabacterium of the class Betaproteobacteria.</title>
        <authorList>
            <person name="Hirose S."/>
            <person name="Tank M."/>
            <person name="Hara E."/>
            <person name="Tamaki H."/>
            <person name="Takaichi S."/>
            <person name="Haruta S."/>
            <person name="Hanada S."/>
        </authorList>
    </citation>
    <scope>NUCLEOTIDE SEQUENCE [LARGE SCALE GENOMIC DNA]</scope>
    <source>
        <strain evidence="7">W35</strain>
    </source>
</reference>
<organism evidence="6 7">
    <name type="scientific">Pseudaquabacterium pictum</name>
    <dbReference type="NCBI Taxonomy" id="2315236"/>
    <lineage>
        <taxon>Bacteria</taxon>
        <taxon>Pseudomonadati</taxon>
        <taxon>Pseudomonadota</taxon>
        <taxon>Betaproteobacteria</taxon>
        <taxon>Burkholderiales</taxon>
        <taxon>Sphaerotilaceae</taxon>
        <taxon>Pseudaquabacterium</taxon>
    </lineage>
</organism>
<name>A0A480AXA5_9BURK</name>
<sequence>MNLRYLNYLTLVVEHGSFAAAALAGGVSQPAISHGMRQLQQQFDTPLFVRSGRKLIPTEAALRAALRSKDLAERMDALAATGAIPAHRDTLRVGVTPSAALVWGPALHAAWCQGHPRRRLDMASADEGRMLASLQGGQLDLVISPRPRGYRATGLACEPLYQLTPLAYARRAHPLVMAQSLMELQAASWAIVGPSVSGPVDVLHEAFAVRRMRPPRVAASCPDYSSLLHLLVHSDMLGVLPHPILLDGALKGQVAPLHLREALPRYEMHLFTPIRQRRALGPAVAVLRQKAALISEGSGHALASAERPV</sequence>
<dbReference type="SUPFAM" id="SSF46785">
    <property type="entry name" value="Winged helix' DNA-binding domain"/>
    <property type="match status" value="1"/>
</dbReference>
<evidence type="ECO:0000256" key="2">
    <source>
        <dbReference type="ARBA" id="ARBA00023015"/>
    </source>
</evidence>
<feature type="domain" description="HTH lysR-type" evidence="5">
    <location>
        <begin position="1"/>
        <end position="58"/>
    </location>
</feature>
<dbReference type="PROSITE" id="PS50931">
    <property type="entry name" value="HTH_LYSR"/>
    <property type="match status" value="1"/>
</dbReference>
<dbReference type="Gene3D" id="3.40.190.10">
    <property type="entry name" value="Periplasmic binding protein-like II"/>
    <property type="match status" value="2"/>
</dbReference>
<dbReference type="Proteomes" id="UP000301751">
    <property type="component" value="Unassembled WGS sequence"/>
</dbReference>
<evidence type="ECO:0000259" key="5">
    <source>
        <dbReference type="PROSITE" id="PS50931"/>
    </source>
</evidence>
<dbReference type="PANTHER" id="PTHR30126:SF98">
    <property type="entry name" value="HTH-TYPE TRANSCRIPTIONAL ACTIVATOR BAUR"/>
    <property type="match status" value="1"/>
</dbReference>